<name>A0A1M4ZF41_9FIRM</name>
<feature type="domain" description="Bacterial type II secretion system protein E" evidence="2">
    <location>
        <begin position="72"/>
        <end position="328"/>
    </location>
</feature>
<dbReference type="EMBL" id="FQUY01000013">
    <property type="protein sequence ID" value="SHF16663.1"/>
    <property type="molecule type" value="Genomic_DNA"/>
</dbReference>
<dbReference type="Pfam" id="PF00437">
    <property type="entry name" value="T2SSE"/>
    <property type="match status" value="1"/>
</dbReference>
<evidence type="ECO:0000256" key="1">
    <source>
        <dbReference type="ARBA" id="ARBA00006611"/>
    </source>
</evidence>
<dbReference type="OrthoDB" id="9810761at2"/>
<proteinExistence type="inferred from homology"/>
<evidence type="ECO:0000313" key="4">
    <source>
        <dbReference type="Proteomes" id="UP000184148"/>
    </source>
</evidence>
<accession>A0A1M4ZF41</accession>
<evidence type="ECO:0000259" key="2">
    <source>
        <dbReference type="Pfam" id="PF00437"/>
    </source>
</evidence>
<dbReference type="PANTHER" id="PTHR30486">
    <property type="entry name" value="TWITCHING MOTILITY PROTEIN PILT"/>
    <property type="match status" value="1"/>
</dbReference>
<dbReference type="InterPro" id="IPR001482">
    <property type="entry name" value="T2SS/T4SS_dom"/>
</dbReference>
<evidence type="ECO:0000313" key="3">
    <source>
        <dbReference type="EMBL" id="SHF16663.1"/>
    </source>
</evidence>
<comment type="similarity">
    <text evidence="1">Belongs to the GSP E family.</text>
</comment>
<protein>
    <submittedName>
        <fullName evidence="3">Pilus assembly protein CpaF</fullName>
    </submittedName>
</protein>
<reference evidence="4" key="1">
    <citation type="submission" date="2016-11" db="EMBL/GenBank/DDBJ databases">
        <authorList>
            <person name="Varghese N."/>
            <person name="Submissions S."/>
        </authorList>
    </citation>
    <scope>NUCLEOTIDE SEQUENCE [LARGE SCALE GENOMIC DNA]</scope>
    <source>
        <strain evidence="4">DSM 12395</strain>
    </source>
</reference>
<dbReference type="InterPro" id="IPR050921">
    <property type="entry name" value="T4SS_GSP_E_ATPase"/>
</dbReference>
<dbReference type="Gene3D" id="3.40.50.300">
    <property type="entry name" value="P-loop containing nucleotide triphosphate hydrolases"/>
    <property type="match status" value="1"/>
</dbReference>
<organism evidence="3 4">
    <name type="scientific">Desulforamulus putei DSM 12395</name>
    <dbReference type="NCBI Taxonomy" id="1121429"/>
    <lineage>
        <taxon>Bacteria</taxon>
        <taxon>Bacillati</taxon>
        <taxon>Bacillota</taxon>
        <taxon>Clostridia</taxon>
        <taxon>Eubacteriales</taxon>
        <taxon>Peptococcaceae</taxon>
        <taxon>Desulforamulus</taxon>
    </lineage>
</organism>
<dbReference type="CDD" id="cd01130">
    <property type="entry name" value="VirB11-like_ATPase"/>
    <property type="match status" value="1"/>
</dbReference>
<dbReference type="STRING" id="1121429.SAMN02745133_01983"/>
<gene>
    <name evidence="3" type="ORF">SAMN02745133_01983</name>
</gene>
<dbReference type="PANTHER" id="PTHR30486:SF6">
    <property type="entry name" value="TYPE IV PILUS RETRACTATION ATPASE PILT"/>
    <property type="match status" value="1"/>
</dbReference>
<dbReference type="GO" id="GO:0016887">
    <property type="term" value="F:ATP hydrolysis activity"/>
    <property type="evidence" value="ECO:0007669"/>
    <property type="project" value="InterPro"/>
</dbReference>
<dbReference type="RefSeq" id="WP_073239234.1">
    <property type="nucleotide sequence ID" value="NZ_FQUY01000013.1"/>
</dbReference>
<sequence length="416" mass="46601">MQLTLRNVLDSARNILVAEHGAVLMDGTKDMTDIINKVVDSITGGREVEGQSPEEVREYVKARIIGLGPADVLLKDPEVSEIMINGPKDIFIERNGVIEKAQGVEFENEQEVMDVLDRIVRRCGRKINYSDPTVDARLGEMRVNAVIKPCASVPYITIRRFVKKVFSTEDFLKTGYFTEEIAEFLRYCVIGKANILVAGATGCGKTTFMRWLCEHIPENERLITIEDTKELNLIREHLVSLETNEKADAAKLIINTLRMRPDRILLGEIRGAEALELLNAMGTGHEGSISSIHTNLGNLSAIQRFVRAAARAGTVSPEEIQAMISEILNLIIFLKRFPDGTRRLVSISQVLSNDGRPAFRDIYKYSPGRGHRFIQPISEELLEILSQNFMEELPKLPAFTGREIPAECTQYFVKGA</sequence>
<dbReference type="Gene3D" id="3.30.450.380">
    <property type="match status" value="1"/>
</dbReference>
<dbReference type="SUPFAM" id="SSF52540">
    <property type="entry name" value="P-loop containing nucleoside triphosphate hydrolases"/>
    <property type="match status" value="1"/>
</dbReference>
<dbReference type="Proteomes" id="UP000184148">
    <property type="component" value="Unassembled WGS sequence"/>
</dbReference>
<dbReference type="InterPro" id="IPR027417">
    <property type="entry name" value="P-loop_NTPase"/>
</dbReference>
<dbReference type="AlphaFoldDB" id="A0A1M4ZF41"/>
<keyword evidence="4" id="KW-1185">Reference proteome</keyword>